<evidence type="ECO:0000313" key="2">
    <source>
        <dbReference type="Proteomes" id="UP001500902"/>
    </source>
</evidence>
<sequence length="77" mass="8329">MGFAVSKSFSTLPQNAWLFAWSAITGYIHRVTVLRSEPLPDDPHPVAARLRAATTPTAAAFFIGGFLSKLIPVLTET</sequence>
<dbReference type="EMBL" id="BAAAZP010000112">
    <property type="protein sequence ID" value="GAA3689226.1"/>
    <property type="molecule type" value="Genomic_DNA"/>
</dbReference>
<comment type="caution">
    <text evidence="1">The sequence shown here is derived from an EMBL/GenBank/DDBJ whole genome shotgun (WGS) entry which is preliminary data.</text>
</comment>
<keyword evidence="2" id="KW-1185">Reference proteome</keyword>
<accession>A0ABP7CGX0</accession>
<gene>
    <name evidence="1" type="ORF">GCM10022224_063370</name>
</gene>
<evidence type="ECO:0000313" key="1">
    <source>
        <dbReference type="EMBL" id="GAA3689226.1"/>
    </source>
</evidence>
<dbReference type="Proteomes" id="UP001500902">
    <property type="component" value="Unassembled WGS sequence"/>
</dbReference>
<organism evidence="1 2">
    <name type="scientific">Nonomuraea antimicrobica</name>
    <dbReference type="NCBI Taxonomy" id="561173"/>
    <lineage>
        <taxon>Bacteria</taxon>
        <taxon>Bacillati</taxon>
        <taxon>Actinomycetota</taxon>
        <taxon>Actinomycetes</taxon>
        <taxon>Streptosporangiales</taxon>
        <taxon>Streptosporangiaceae</taxon>
        <taxon>Nonomuraea</taxon>
    </lineage>
</organism>
<reference evidence="2" key="1">
    <citation type="journal article" date="2019" name="Int. J. Syst. Evol. Microbiol.">
        <title>The Global Catalogue of Microorganisms (GCM) 10K type strain sequencing project: providing services to taxonomists for standard genome sequencing and annotation.</title>
        <authorList>
            <consortium name="The Broad Institute Genomics Platform"/>
            <consortium name="The Broad Institute Genome Sequencing Center for Infectious Disease"/>
            <person name="Wu L."/>
            <person name="Ma J."/>
        </authorList>
    </citation>
    <scope>NUCLEOTIDE SEQUENCE [LARGE SCALE GENOMIC DNA]</scope>
    <source>
        <strain evidence="2">JCM 16904</strain>
    </source>
</reference>
<name>A0ABP7CGX0_9ACTN</name>
<proteinExistence type="predicted"/>
<protein>
    <submittedName>
        <fullName evidence="1">Uncharacterized protein</fullName>
    </submittedName>
</protein>